<name>A0AAN8N071_9PEZI</name>
<feature type="region of interest" description="Disordered" evidence="2">
    <location>
        <begin position="223"/>
        <end position="357"/>
    </location>
</feature>
<feature type="coiled-coil region" evidence="1">
    <location>
        <begin position="121"/>
        <end position="148"/>
    </location>
</feature>
<comment type="caution">
    <text evidence="4">The sequence shown here is derived from an EMBL/GenBank/DDBJ whole genome shotgun (WGS) entry which is preliminary data.</text>
</comment>
<dbReference type="Proteomes" id="UP001307849">
    <property type="component" value="Unassembled WGS sequence"/>
</dbReference>
<keyword evidence="5" id="KW-1185">Reference proteome</keyword>
<protein>
    <recommendedName>
        <fullName evidence="3">J domain-containing protein</fullName>
    </recommendedName>
</protein>
<reference evidence="4 5" key="1">
    <citation type="submission" date="2019-10" db="EMBL/GenBank/DDBJ databases">
        <authorList>
            <person name="Palmer J.M."/>
        </authorList>
    </citation>
    <scope>NUCLEOTIDE SEQUENCE [LARGE SCALE GENOMIC DNA]</scope>
    <source>
        <strain evidence="4 5">TWF506</strain>
    </source>
</reference>
<evidence type="ECO:0000259" key="3">
    <source>
        <dbReference type="PROSITE" id="PS50076"/>
    </source>
</evidence>
<dbReference type="InterPro" id="IPR001623">
    <property type="entry name" value="DnaJ_domain"/>
</dbReference>
<feature type="compositionally biased region" description="Basic and acidic residues" evidence="2">
    <location>
        <begin position="223"/>
        <end position="293"/>
    </location>
</feature>
<dbReference type="InterPro" id="IPR036869">
    <property type="entry name" value="J_dom_sf"/>
</dbReference>
<dbReference type="GO" id="GO:0030544">
    <property type="term" value="F:Hsp70 protein binding"/>
    <property type="evidence" value="ECO:0007669"/>
    <property type="project" value="TreeGrafter"/>
</dbReference>
<dbReference type="SUPFAM" id="SSF46565">
    <property type="entry name" value="Chaperone J-domain"/>
    <property type="match status" value="1"/>
</dbReference>
<dbReference type="InterPro" id="IPR051100">
    <property type="entry name" value="DnaJ_subfamily_B/C"/>
</dbReference>
<evidence type="ECO:0000256" key="2">
    <source>
        <dbReference type="SAM" id="MobiDB-lite"/>
    </source>
</evidence>
<feature type="compositionally biased region" description="Basic residues" evidence="2">
    <location>
        <begin position="324"/>
        <end position="357"/>
    </location>
</feature>
<keyword evidence="1" id="KW-0175">Coiled coil</keyword>
<dbReference type="PANTHER" id="PTHR43908">
    <property type="entry name" value="AT29763P-RELATED"/>
    <property type="match status" value="1"/>
</dbReference>
<dbReference type="Pfam" id="PF00226">
    <property type="entry name" value="DnaJ"/>
    <property type="match status" value="1"/>
</dbReference>
<accession>A0AAN8N071</accession>
<dbReference type="GO" id="GO:0071218">
    <property type="term" value="P:cellular response to misfolded protein"/>
    <property type="evidence" value="ECO:0007669"/>
    <property type="project" value="TreeGrafter"/>
</dbReference>
<dbReference type="SMART" id="SM00271">
    <property type="entry name" value="DnaJ"/>
    <property type="match status" value="1"/>
</dbReference>
<dbReference type="EMBL" id="JAVHJM010000015">
    <property type="protein sequence ID" value="KAK6497294.1"/>
    <property type="molecule type" value="Genomic_DNA"/>
</dbReference>
<gene>
    <name evidence="4" type="ORF">TWF506_004767</name>
</gene>
<feature type="domain" description="J" evidence="3">
    <location>
        <begin position="3"/>
        <end position="68"/>
    </location>
</feature>
<feature type="region of interest" description="Disordered" evidence="2">
    <location>
        <begin position="70"/>
        <end position="95"/>
    </location>
</feature>
<dbReference type="Gene3D" id="1.10.287.110">
    <property type="entry name" value="DnaJ domain"/>
    <property type="match status" value="1"/>
</dbReference>
<dbReference type="GO" id="GO:0005789">
    <property type="term" value="C:endoplasmic reticulum membrane"/>
    <property type="evidence" value="ECO:0007669"/>
    <property type="project" value="TreeGrafter"/>
</dbReference>
<dbReference type="CDD" id="cd06257">
    <property type="entry name" value="DnaJ"/>
    <property type="match status" value="1"/>
</dbReference>
<dbReference type="PRINTS" id="PR00625">
    <property type="entry name" value="JDOMAIN"/>
</dbReference>
<evidence type="ECO:0000313" key="5">
    <source>
        <dbReference type="Proteomes" id="UP001307849"/>
    </source>
</evidence>
<organism evidence="4 5">
    <name type="scientific">Arthrobotrys conoides</name>
    <dbReference type="NCBI Taxonomy" id="74498"/>
    <lineage>
        <taxon>Eukaryota</taxon>
        <taxon>Fungi</taxon>
        <taxon>Dikarya</taxon>
        <taxon>Ascomycota</taxon>
        <taxon>Pezizomycotina</taxon>
        <taxon>Orbiliomycetes</taxon>
        <taxon>Orbiliales</taxon>
        <taxon>Orbiliaceae</taxon>
        <taxon>Arthrobotrys</taxon>
    </lineage>
</organism>
<feature type="compositionally biased region" description="Basic and acidic residues" evidence="2">
    <location>
        <begin position="300"/>
        <end position="318"/>
    </location>
</feature>
<dbReference type="PANTHER" id="PTHR43908:SF6">
    <property type="entry name" value="J DOMAIN-CONTAINING PROTEIN DDB_G0295729"/>
    <property type="match status" value="1"/>
</dbReference>
<dbReference type="AlphaFoldDB" id="A0AAN8N071"/>
<dbReference type="PROSITE" id="PS50076">
    <property type="entry name" value="DNAJ_2"/>
    <property type="match status" value="1"/>
</dbReference>
<evidence type="ECO:0000313" key="4">
    <source>
        <dbReference type="EMBL" id="KAK6497294.1"/>
    </source>
</evidence>
<sequence>MQTYYEILGVPVTASSDEIRTAWKRRALEVHPDKNVGASGATGAFQKLQEAYECFIDSVKRGEYDRAKGLRPRWVPSPPTTPKRPAYAPAAKEPPPEEVFRQRWAQHESMRPMIPVERVEIRYYTRELEGLRRRLARYEERIGRWDEERKAKRWALCLRRERRGRRMFPAKAEDHTKEEMDAHFLKDMKDLMSEIEKAEKGRDRSREVISNWEKEEVEMLKQKEELEEKIRRGHAAKEKAKKEEEERKAARAEAWRRARREEEVRKMRQKEEEERKRRQKEEEERKKMEVEKRERRRRHVEAAERRQREAEEKKKEKEEEKEERRRRRRKRRRRREGGNMRKRRRGGEGRRKRRRGG</sequence>
<evidence type="ECO:0000256" key="1">
    <source>
        <dbReference type="SAM" id="Coils"/>
    </source>
</evidence>
<proteinExistence type="predicted"/>